<dbReference type="EMBL" id="SMLB01000028">
    <property type="protein sequence ID" value="TDD67502.1"/>
    <property type="molecule type" value="Genomic_DNA"/>
</dbReference>
<evidence type="ECO:0000259" key="9">
    <source>
        <dbReference type="Pfam" id="PF00291"/>
    </source>
</evidence>
<dbReference type="InterPro" id="IPR050147">
    <property type="entry name" value="Ser/Thr_Dehydratase"/>
</dbReference>
<dbReference type="GO" id="GO:0003941">
    <property type="term" value="F:L-serine ammonia-lyase activity"/>
    <property type="evidence" value="ECO:0007669"/>
    <property type="project" value="TreeGrafter"/>
</dbReference>
<evidence type="ECO:0000256" key="5">
    <source>
        <dbReference type="ARBA" id="ARBA00022898"/>
    </source>
</evidence>
<gene>
    <name evidence="10" type="ORF">E1262_18785</name>
</gene>
<evidence type="ECO:0000313" key="10">
    <source>
        <dbReference type="EMBL" id="TDD67502.1"/>
    </source>
</evidence>
<dbReference type="InterPro" id="IPR036052">
    <property type="entry name" value="TrpB-like_PALP_sf"/>
</dbReference>
<evidence type="ECO:0000256" key="1">
    <source>
        <dbReference type="ARBA" id="ARBA00001274"/>
    </source>
</evidence>
<dbReference type="GO" id="GO:0004794">
    <property type="term" value="F:threonine deaminase activity"/>
    <property type="evidence" value="ECO:0007669"/>
    <property type="project" value="UniProtKB-EC"/>
</dbReference>
<name>A0A4R5ACI3_9ACTN</name>
<keyword evidence="6" id="KW-0456">Lyase</keyword>
<evidence type="ECO:0000256" key="6">
    <source>
        <dbReference type="ARBA" id="ARBA00023239"/>
    </source>
</evidence>
<keyword evidence="5" id="KW-0663">Pyridoxal phosphate</keyword>
<comment type="similarity">
    <text evidence="3">Belongs to the serine/threonine dehydratase family.</text>
</comment>
<comment type="function">
    <text evidence="7">Catalyzes the anaerobic formation of alpha-ketobutyrate and ammonia from threonine in a two-step reaction. The first step involved a dehydration of threonine and a production of enamine intermediates (aminocrotonate), which tautomerizes to its imine form (iminobutyrate). Both intermediates are unstable and short-lived. The second step is the nonenzymatic hydrolysis of the enamine/imine intermediates to form 2-ketobutyrate and free ammonia. In the low water environment of the cell, the second step is accelerated by RidA.</text>
</comment>
<keyword evidence="11" id="KW-1185">Reference proteome</keyword>
<dbReference type="PANTHER" id="PTHR48078:SF6">
    <property type="entry name" value="L-THREONINE DEHYDRATASE CATABOLIC TDCB"/>
    <property type="match status" value="1"/>
</dbReference>
<dbReference type="GO" id="GO:0006565">
    <property type="term" value="P:L-serine catabolic process"/>
    <property type="evidence" value="ECO:0007669"/>
    <property type="project" value="TreeGrafter"/>
</dbReference>
<comment type="catalytic activity">
    <reaction evidence="1">
        <text>L-threonine = 2-oxobutanoate + NH4(+)</text>
        <dbReference type="Rhea" id="RHEA:22108"/>
        <dbReference type="ChEBI" id="CHEBI:16763"/>
        <dbReference type="ChEBI" id="CHEBI:28938"/>
        <dbReference type="ChEBI" id="CHEBI:57926"/>
        <dbReference type="EC" id="4.3.1.19"/>
    </reaction>
</comment>
<dbReference type="OrthoDB" id="9811476at2"/>
<evidence type="ECO:0000256" key="7">
    <source>
        <dbReference type="ARBA" id="ARBA00025527"/>
    </source>
</evidence>
<sequence length="333" mass="34163">MIGERSPAEVDLVTPEEIRQTFHVIEPHIRRTPVLQVDPHDLALADAGAAPRRLVLKLEHLQRAGSFKVRGAFANLLLRDVPEAGVVAASGGNHGVAVAYAAHTLGVPARIYVPTISAPAKIERIRSLGAHLVVGGDRYADALAAAQEWVAHSGALPIHAFDQRETLLGQGSVGLELADQVSDVDTVLVPVGGGGLIGGIAAAVAGSIRVIGVEPKDAPTLTAARVHGAPTDAPTGSIAADALAPRRIGDLVFPITQSFVSDVVLVDDDAIRAAQRVLWQATRLFVEPAAAVGIAALITGAYSPGPGELVAVIISGANTTPAAADPAAPLPQP</sequence>
<proteinExistence type="inferred from homology"/>
<evidence type="ECO:0000256" key="2">
    <source>
        <dbReference type="ARBA" id="ARBA00001933"/>
    </source>
</evidence>
<feature type="domain" description="Tryptophan synthase beta chain-like PALP" evidence="9">
    <location>
        <begin position="25"/>
        <end position="316"/>
    </location>
</feature>
<comment type="caution">
    <text evidence="10">The sequence shown here is derived from an EMBL/GenBank/DDBJ whole genome shotgun (WGS) entry which is preliminary data.</text>
</comment>
<dbReference type="Gene3D" id="3.40.50.1100">
    <property type="match status" value="2"/>
</dbReference>
<dbReference type="Proteomes" id="UP000295217">
    <property type="component" value="Unassembled WGS sequence"/>
</dbReference>
<evidence type="ECO:0000256" key="4">
    <source>
        <dbReference type="ARBA" id="ARBA00012096"/>
    </source>
</evidence>
<comment type="cofactor">
    <cofactor evidence="2">
        <name>pyridoxal 5'-phosphate</name>
        <dbReference type="ChEBI" id="CHEBI:597326"/>
    </cofactor>
</comment>
<dbReference type="GO" id="GO:0006567">
    <property type="term" value="P:L-threonine catabolic process"/>
    <property type="evidence" value="ECO:0007669"/>
    <property type="project" value="TreeGrafter"/>
</dbReference>
<evidence type="ECO:0000256" key="3">
    <source>
        <dbReference type="ARBA" id="ARBA00010869"/>
    </source>
</evidence>
<dbReference type="EC" id="4.3.1.19" evidence="4"/>
<dbReference type="InterPro" id="IPR001926">
    <property type="entry name" value="TrpB-like_PALP"/>
</dbReference>
<dbReference type="GO" id="GO:0009097">
    <property type="term" value="P:isoleucine biosynthetic process"/>
    <property type="evidence" value="ECO:0007669"/>
    <property type="project" value="TreeGrafter"/>
</dbReference>
<organism evidence="10 11">
    <name type="scientific">Jiangella aurantiaca</name>
    <dbReference type="NCBI Taxonomy" id="2530373"/>
    <lineage>
        <taxon>Bacteria</taxon>
        <taxon>Bacillati</taxon>
        <taxon>Actinomycetota</taxon>
        <taxon>Actinomycetes</taxon>
        <taxon>Jiangellales</taxon>
        <taxon>Jiangellaceae</taxon>
        <taxon>Jiangella</taxon>
    </lineage>
</organism>
<evidence type="ECO:0000256" key="8">
    <source>
        <dbReference type="ARBA" id="ARBA00031427"/>
    </source>
</evidence>
<dbReference type="Pfam" id="PF00291">
    <property type="entry name" value="PALP"/>
    <property type="match status" value="1"/>
</dbReference>
<evidence type="ECO:0000313" key="11">
    <source>
        <dbReference type="Proteomes" id="UP000295217"/>
    </source>
</evidence>
<dbReference type="PANTHER" id="PTHR48078">
    <property type="entry name" value="THREONINE DEHYDRATASE, MITOCHONDRIAL-RELATED"/>
    <property type="match status" value="1"/>
</dbReference>
<dbReference type="SUPFAM" id="SSF53686">
    <property type="entry name" value="Tryptophan synthase beta subunit-like PLP-dependent enzymes"/>
    <property type="match status" value="1"/>
</dbReference>
<accession>A0A4R5ACI3</accession>
<dbReference type="NCBIfam" id="NF006094">
    <property type="entry name" value="PRK08246.1"/>
    <property type="match status" value="1"/>
</dbReference>
<reference evidence="10 11" key="1">
    <citation type="submission" date="2019-02" db="EMBL/GenBank/DDBJ databases">
        <title>Draft genome sequences of novel Actinobacteria.</title>
        <authorList>
            <person name="Sahin N."/>
            <person name="Ay H."/>
            <person name="Saygin H."/>
        </authorList>
    </citation>
    <scope>NUCLEOTIDE SEQUENCE [LARGE SCALE GENOMIC DNA]</scope>
    <source>
        <strain evidence="10 11">8K307</strain>
    </source>
</reference>
<protein>
    <recommendedName>
        <fullName evidence="4">threonine ammonia-lyase</fullName>
        <ecNumber evidence="4">4.3.1.19</ecNumber>
    </recommendedName>
    <alternativeName>
        <fullName evidence="8">Threonine deaminase</fullName>
    </alternativeName>
</protein>
<dbReference type="AlphaFoldDB" id="A0A4R5ACI3"/>
<dbReference type="FunFam" id="3.40.50.1100:FF:000005">
    <property type="entry name" value="Threonine dehydratase catabolic"/>
    <property type="match status" value="1"/>
</dbReference>